<dbReference type="EMBL" id="HBKR01038717">
    <property type="protein sequence ID" value="CAE2338699.1"/>
    <property type="molecule type" value="Transcribed_RNA"/>
</dbReference>
<organism evidence="4">
    <name type="scientific">Paramoeba aestuarina</name>
    <dbReference type="NCBI Taxonomy" id="180227"/>
    <lineage>
        <taxon>Eukaryota</taxon>
        <taxon>Amoebozoa</taxon>
        <taxon>Discosea</taxon>
        <taxon>Flabellinia</taxon>
        <taxon>Dactylopodida</taxon>
        <taxon>Paramoebidae</taxon>
        <taxon>Paramoeba</taxon>
    </lineage>
</organism>
<dbReference type="InterPro" id="IPR019402">
    <property type="entry name" value="CWH43_N"/>
</dbReference>
<keyword evidence="2" id="KW-0732">Signal</keyword>
<keyword evidence="1" id="KW-1133">Transmembrane helix</keyword>
<feature type="transmembrane region" description="Helical" evidence="1">
    <location>
        <begin position="126"/>
        <end position="149"/>
    </location>
</feature>
<feature type="transmembrane region" description="Helical" evidence="1">
    <location>
        <begin position="90"/>
        <end position="114"/>
    </location>
</feature>
<keyword evidence="1" id="KW-0472">Membrane</keyword>
<keyword evidence="1" id="KW-0812">Transmembrane</keyword>
<gene>
    <name evidence="4" type="ORF">NAES01612_LOCUS25267</name>
</gene>
<feature type="transmembrane region" description="Helical" evidence="1">
    <location>
        <begin position="234"/>
        <end position="251"/>
    </location>
</feature>
<proteinExistence type="predicted"/>
<feature type="transmembrane region" description="Helical" evidence="1">
    <location>
        <begin position="161"/>
        <end position="182"/>
    </location>
</feature>
<dbReference type="AlphaFoldDB" id="A0A7S4UZL1"/>
<feature type="signal peptide" evidence="2">
    <location>
        <begin position="1"/>
        <end position="16"/>
    </location>
</feature>
<protein>
    <recommendedName>
        <fullName evidence="3">CWH43-like N-terminal domain-containing protein</fullName>
    </recommendedName>
</protein>
<name>A0A7S4UZL1_9EUKA</name>
<feature type="chain" id="PRO_5031413970" description="CWH43-like N-terminal domain-containing protein" evidence="2">
    <location>
        <begin position="17"/>
        <end position="272"/>
    </location>
</feature>
<feature type="domain" description="CWH43-like N-terminal" evidence="3">
    <location>
        <begin position="43"/>
        <end position="253"/>
    </location>
</feature>
<evidence type="ECO:0000256" key="2">
    <source>
        <dbReference type="SAM" id="SignalP"/>
    </source>
</evidence>
<evidence type="ECO:0000259" key="3">
    <source>
        <dbReference type="Pfam" id="PF10277"/>
    </source>
</evidence>
<evidence type="ECO:0000313" key="4">
    <source>
        <dbReference type="EMBL" id="CAE2338699.1"/>
    </source>
</evidence>
<accession>A0A7S4UZL1</accession>
<evidence type="ECO:0000256" key="1">
    <source>
        <dbReference type="SAM" id="Phobius"/>
    </source>
</evidence>
<sequence length="272" mass="29703">MVLFFLLFVHSPVVEPTMKQAPVVNQQPQATVGGVTIATFKCYTAPIFAGTLAAVTIAVCYYFSCIVNGTSNCWPATDITHTARYPPAEYIFRVGIPIAMVILMQVWWVIFSWLKAEEGNTRWGNPLLGFAFIFGIMGAVLLIIASVLIQPGQMDWTLHTIGATGFFLFTFVAQVIVTGHLASLMATNPTITSPMSLKIKQTTVSLFFTALITDAINELGYGPFGPNLGNVVEYFVTLMVLIWFVSCAIDFKDRLILNLVLSSPSSSPSPSI</sequence>
<dbReference type="Pfam" id="PF10277">
    <property type="entry name" value="Frag1"/>
    <property type="match status" value="1"/>
</dbReference>
<reference evidence="4" key="1">
    <citation type="submission" date="2021-01" db="EMBL/GenBank/DDBJ databases">
        <authorList>
            <person name="Corre E."/>
            <person name="Pelletier E."/>
            <person name="Niang G."/>
            <person name="Scheremetjew M."/>
            <person name="Finn R."/>
            <person name="Kale V."/>
            <person name="Holt S."/>
            <person name="Cochrane G."/>
            <person name="Meng A."/>
            <person name="Brown T."/>
            <person name="Cohen L."/>
        </authorList>
    </citation>
    <scope>NUCLEOTIDE SEQUENCE</scope>
    <source>
        <strain evidence="4">SoJaBio B1-5/56/2</strain>
    </source>
</reference>